<evidence type="ECO:0000256" key="3">
    <source>
        <dbReference type="RuleBase" id="RU004046"/>
    </source>
</evidence>
<evidence type="ECO:0000313" key="5">
    <source>
        <dbReference type="Proteomes" id="UP000005801"/>
    </source>
</evidence>
<keyword evidence="1" id="KW-0808">Transferase</keyword>
<dbReference type="STRING" id="391625.PPSIR1_31158"/>
<organism evidence="4 5">
    <name type="scientific">Plesiocystis pacifica SIR-1</name>
    <dbReference type="NCBI Taxonomy" id="391625"/>
    <lineage>
        <taxon>Bacteria</taxon>
        <taxon>Pseudomonadati</taxon>
        <taxon>Myxococcota</taxon>
        <taxon>Polyangia</taxon>
        <taxon>Nannocystales</taxon>
        <taxon>Nannocystaceae</taxon>
        <taxon>Plesiocystis</taxon>
    </lineage>
</organism>
<evidence type="ECO:0000256" key="1">
    <source>
        <dbReference type="ARBA" id="ARBA00022679"/>
    </source>
</evidence>
<reference evidence="4 5" key="1">
    <citation type="submission" date="2007-06" db="EMBL/GenBank/DDBJ databases">
        <authorList>
            <person name="Shimkets L."/>
            <person name="Ferriera S."/>
            <person name="Johnson J."/>
            <person name="Kravitz S."/>
            <person name="Beeson K."/>
            <person name="Sutton G."/>
            <person name="Rogers Y.-H."/>
            <person name="Friedman R."/>
            <person name="Frazier M."/>
            <person name="Venter J.C."/>
        </authorList>
    </citation>
    <scope>NUCLEOTIDE SEQUENCE [LARGE SCALE GENOMIC DNA]</scope>
    <source>
        <strain evidence="4 5">SIR-1</strain>
    </source>
</reference>
<dbReference type="PANTHER" id="PTHR47363:SF1">
    <property type="entry name" value="GLUCOKINASE"/>
    <property type="match status" value="1"/>
</dbReference>
<comment type="similarity">
    <text evidence="3">Belongs to the bacterial glucokinase family.</text>
</comment>
<dbReference type="Proteomes" id="UP000005801">
    <property type="component" value="Unassembled WGS sequence"/>
</dbReference>
<sequence>MVPANMRALVGDIGGTKTALALAEVNPSTRAVQLSALRRYASASATGLDAIVEGWRTETGHMLGPEHAAFAVAGPIVEQRCQTTNLPWYVDARTLIAGGSQHVRLLNDLEAVAWSIGALDHDPGGGQLEVLYPGVARTEDTRQHSNNRCVIAAGTGLGEAGLCWGGHDHLPVANEGGHADFAPTNALEFALYEYLSARHGHVSWERVASGMGIANLYRFLLEHRGAEAPADTELEAAVDGHGDLPRAVSQAAHTKSDALAVEAMELFANFYGREAGNLALKYMACGGVYLGGGVTLANLEILRGPAFLSGFFAKGRMEGILRRMPILAVLEPHAGLIGAARYAGSH</sequence>
<dbReference type="GO" id="GO:0005524">
    <property type="term" value="F:ATP binding"/>
    <property type="evidence" value="ECO:0007669"/>
    <property type="project" value="InterPro"/>
</dbReference>
<keyword evidence="5" id="KW-1185">Reference proteome</keyword>
<dbReference type="Gene3D" id="3.40.367.20">
    <property type="match status" value="1"/>
</dbReference>
<dbReference type="Pfam" id="PF02685">
    <property type="entry name" value="Glucokinase"/>
    <property type="match status" value="1"/>
</dbReference>
<dbReference type="InterPro" id="IPR003836">
    <property type="entry name" value="Glucokinase"/>
</dbReference>
<dbReference type="CDD" id="cd24008">
    <property type="entry name" value="ASKHA_NBD_GLK"/>
    <property type="match status" value="1"/>
</dbReference>
<dbReference type="AlphaFoldDB" id="A6GHN3"/>
<dbReference type="Gene3D" id="3.30.420.40">
    <property type="match status" value="1"/>
</dbReference>
<dbReference type="eggNOG" id="COG0837">
    <property type="taxonomic scope" value="Bacteria"/>
</dbReference>
<protein>
    <submittedName>
        <fullName evidence="4">Glucokinase</fullName>
    </submittedName>
</protein>
<dbReference type="PANTHER" id="PTHR47363">
    <property type="entry name" value="GLUCOKINASE"/>
    <property type="match status" value="1"/>
</dbReference>
<dbReference type="EMBL" id="ABCS01000122">
    <property type="protein sequence ID" value="EDM74613.1"/>
    <property type="molecule type" value="Genomic_DNA"/>
</dbReference>
<dbReference type="InterPro" id="IPR043129">
    <property type="entry name" value="ATPase_NBD"/>
</dbReference>
<name>A6GHN3_9BACT</name>
<keyword evidence="2 4" id="KW-0418">Kinase</keyword>
<dbReference type="GO" id="GO:0005536">
    <property type="term" value="F:D-glucose binding"/>
    <property type="evidence" value="ECO:0007669"/>
    <property type="project" value="InterPro"/>
</dbReference>
<comment type="caution">
    <text evidence="4">The sequence shown here is derived from an EMBL/GenBank/DDBJ whole genome shotgun (WGS) entry which is preliminary data.</text>
</comment>
<proteinExistence type="inferred from homology"/>
<evidence type="ECO:0000313" key="4">
    <source>
        <dbReference type="EMBL" id="EDM74613.1"/>
    </source>
</evidence>
<accession>A6GHN3</accession>
<dbReference type="GO" id="GO:0004340">
    <property type="term" value="F:glucokinase activity"/>
    <property type="evidence" value="ECO:0007669"/>
    <property type="project" value="InterPro"/>
</dbReference>
<dbReference type="GO" id="GO:0006096">
    <property type="term" value="P:glycolytic process"/>
    <property type="evidence" value="ECO:0007669"/>
    <property type="project" value="InterPro"/>
</dbReference>
<evidence type="ECO:0000256" key="2">
    <source>
        <dbReference type="ARBA" id="ARBA00022777"/>
    </source>
</evidence>
<dbReference type="SUPFAM" id="SSF53067">
    <property type="entry name" value="Actin-like ATPase domain"/>
    <property type="match status" value="1"/>
</dbReference>
<gene>
    <name evidence="4" type="ORF">PPSIR1_31158</name>
</gene>